<accession>A0A2U9THA7</accession>
<dbReference type="EMBL" id="CP029843">
    <property type="protein sequence ID" value="AWV07470.1"/>
    <property type="molecule type" value="Genomic_DNA"/>
</dbReference>
<dbReference type="AlphaFoldDB" id="A0A2U9THA7"/>
<dbReference type="InterPro" id="IPR038590">
    <property type="entry name" value="YaeQ_sf"/>
</dbReference>
<dbReference type="PIRSF" id="PIRSF011484">
    <property type="entry name" value="YaeQ"/>
    <property type="match status" value="1"/>
</dbReference>
<name>A0A2U9THA7_9GAMM</name>
<dbReference type="KEGG" id="lmb:C9I47_1781"/>
<reference evidence="1 2" key="1">
    <citation type="submission" date="2018-05" db="EMBL/GenBank/DDBJ databases">
        <title>The complete genome of Lysobacter maris HZ9B, a marine bacterium antagonistic against terrestrial plant pathogens.</title>
        <authorList>
            <person name="Zhang X.-Q."/>
        </authorList>
    </citation>
    <scope>NUCLEOTIDE SEQUENCE [LARGE SCALE GENOMIC DNA]</scope>
    <source>
        <strain evidence="1 2">HZ9B</strain>
    </source>
</reference>
<dbReference type="PANTHER" id="PTHR38784:SF1">
    <property type="entry name" value="SUCROSE PHOSPHORYLASE"/>
    <property type="match status" value="1"/>
</dbReference>
<dbReference type="Proteomes" id="UP000249447">
    <property type="component" value="Chromosome"/>
</dbReference>
<evidence type="ECO:0000313" key="1">
    <source>
        <dbReference type="EMBL" id="AWV07470.1"/>
    </source>
</evidence>
<keyword evidence="2" id="KW-1185">Reference proteome</keyword>
<evidence type="ECO:0000313" key="2">
    <source>
        <dbReference type="Proteomes" id="UP000249447"/>
    </source>
</evidence>
<proteinExistence type="predicted"/>
<gene>
    <name evidence="1" type="ORF">C9I47_1781</name>
</gene>
<dbReference type="SMART" id="SM01322">
    <property type="entry name" value="YaeQ"/>
    <property type="match status" value="1"/>
</dbReference>
<protein>
    <recommendedName>
        <fullName evidence="3">YaeQ family protein</fullName>
    </recommendedName>
</protein>
<dbReference type="Pfam" id="PF07152">
    <property type="entry name" value="YaeQ"/>
    <property type="match status" value="1"/>
</dbReference>
<sequence length="187" mass="21070">MRIEPDMALNSTVVKAELQISDMDRHHYATHDLTLAQHPSETDQRLMVRVVAFALYANDRLEFGRGLSNEDDADLWQRDYTGDIDLWIDLGQPDESRIKKACARARQVVVVNYSGNAADIWWNKIANSLTRLKNLTVLDLRPDTVDALAAIGKRGMRLQALIQDGELQLMSDQGSVALRPDVRLASQ</sequence>
<dbReference type="InterPro" id="IPR009822">
    <property type="entry name" value="YaeQ"/>
</dbReference>
<dbReference type="InterPro" id="IPR011335">
    <property type="entry name" value="Restrct_endonuc-II-like"/>
</dbReference>
<dbReference type="PANTHER" id="PTHR38784">
    <property type="entry name" value="SUCROSE PHOSPHORYLASE"/>
    <property type="match status" value="1"/>
</dbReference>
<dbReference type="Gene3D" id="3.10.640.10">
    <property type="entry name" value="Restriction endonuclease-like alpha-beta roll domain"/>
    <property type="match status" value="1"/>
</dbReference>
<evidence type="ECO:0008006" key="3">
    <source>
        <dbReference type="Google" id="ProtNLM"/>
    </source>
</evidence>
<organism evidence="1 2">
    <name type="scientific">Marilutibacter maris</name>
    <dbReference type="NCBI Taxonomy" id="1605891"/>
    <lineage>
        <taxon>Bacteria</taxon>
        <taxon>Pseudomonadati</taxon>
        <taxon>Pseudomonadota</taxon>
        <taxon>Gammaproteobacteria</taxon>
        <taxon>Lysobacterales</taxon>
        <taxon>Lysobacteraceae</taxon>
        <taxon>Marilutibacter</taxon>
    </lineage>
</organism>
<dbReference type="SUPFAM" id="SSF52980">
    <property type="entry name" value="Restriction endonuclease-like"/>
    <property type="match status" value="1"/>
</dbReference>
<dbReference type="CDD" id="cd22368">
    <property type="entry name" value="YaeQ-like"/>
    <property type="match status" value="1"/>
</dbReference>